<dbReference type="GO" id="GO:0022857">
    <property type="term" value="F:transmembrane transporter activity"/>
    <property type="evidence" value="ECO:0007669"/>
    <property type="project" value="TreeGrafter"/>
</dbReference>
<evidence type="ECO:0000256" key="7">
    <source>
        <dbReference type="ARBA" id="ARBA00023136"/>
    </source>
</evidence>
<evidence type="ECO:0000313" key="12">
    <source>
        <dbReference type="Proteomes" id="UP000194360"/>
    </source>
</evidence>
<evidence type="ECO:0000256" key="1">
    <source>
        <dbReference type="ARBA" id="ARBA00004429"/>
    </source>
</evidence>
<evidence type="ECO:0000256" key="9">
    <source>
        <dbReference type="SAM" id="Phobius"/>
    </source>
</evidence>
<feature type="transmembrane region" description="Helical" evidence="9">
    <location>
        <begin position="37"/>
        <end position="58"/>
    </location>
</feature>
<dbReference type="PANTHER" id="PTHR35011">
    <property type="entry name" value="2,3-DIKETO-L-GULONATE TRAP TRANSPORTER SMALL PERMEASE PROTEIN YIAM"/>
    <property type="match status" value="1"/>
</dbReference>
<sequence>MSTQVHGEVPEEAPEEVPEAPDLLERRSRGYRLLVDVERVVCCLLLTGVLVAVLLQVLTRYVFDNPLSWTEEIARFLLVWLTFVAAGYVMSRRLHIVVDLLVDRLGSRASRLVDVFAGIVVLVASATLSVAGAVFAAGSSSLLAPATGLPLTVVYAAAVAGFALVALHGALNLYVALRHPDEIPGAVEALTAGAPRSIP</sequence>
<gene>
    <name evidence="11" type="primary">yiaM_1</name>
    <name evidence="11" type="ORF">BG845_01105</name>
</gene>
<evidence type="ECO:0000256" key="4">
    <source>
        <dbReference type="ARBA" id="ARBA00022519"/>
    </source>
</evidence>
<evidence type="ECO:0000256" key="2">
    <source>
        <dbReference type="ARBA" id="ARBA00022448"/>
    </source>
</evidence>
<evidence type="ECO:0000259" key="10">
    <source>
        <dbReference type="Pfam" id="PF04290"/>
    </source>
</evidence>
<dbReference type="PANTHER" id="PTHR35011:SF2">
    <property type="entry name" value="2,3-DIKETO-L-GULONATE TRAP TRANSPORTER SMALL PERMEASE PROTEIN YIAM"/>
    <property type="match status" value="1"/>
</dbReference>
<feature type="transmembrane region" description="Helical" evidence="9">
    <location>
        <begin position="73"/>
        <end position="91"/>
    </location>
</feature>
<feature type="transmembrane region" description="Helical" evidence="9">
    <location>
        <begin position="149"/>
        <end position="171"/>
    </location>
</feature>
<dbReference type="InterPro" id="IPR007387">
    <property type="entry name" value="TRAP_DctQ"/>
</dbReference>
<name>A0A1Y2N5W9_PSEAH</name>
<dbReference type="Pfam" id="PF04290">
    <property type="entry name" value="DctQ"/>
    <property type="match status" value="1"/>
</dbReference>
<evidence type="ECO:0000256" key="5">
    <source>
        <dbReference type="ARBA" id="ARBA00022692"/>
    </source>
</evidence>
<feature type="transmembrane region" description="Helical" evidence="9">
    <location>
        <begin position="112"/>
        <end position="137"/>
    </location>
</feature>
<keyword evidence="6 9" id="KW-1133">Transmembrane helix</keyword>
<dbReference type="OrthoDB" id="3557025at2"/>
<comment type="caution">
    <text evidence="11">The sequence shown here is derived from an EMBL/GenBank/DDBJ whole genome shotgun (WGS) entry which is preliminary data.</text>
</comment>
<dbReference type="GO" id="GO:0015740">
    <property type="term" value="P:C4-dicarboxylate transport"/>
    <property type="evidence" value="ECO:0007669"/>
    <property type="project" value="TreeGrafter"/>
</dbReference>
<evidence type="ECO:0000256" key="3">
    <source>
        <dbReference type="ARBA" id="ARBA00022475"/>
    </source>
</evidence>
<evidence type="ECO:0000313" key="11">
    <source>
        <dbReference type="EMBL" id="OSY42863.1"/>
    </source>
</evidence>
<protein>
    <submittedName>
        <fullName evidence="11">2,3-diketo-L-gulonate TRAP transporter small permease protein YiaM</fullName>
    </submittedName>
</protein>
<comment type="similarity">
    <text evidence="8">Belongs to the TRAP transporter small permease family.</text>
</comment>
<keyword evidence="3" id="KW-1003">Cell membrane</keyword>
<accession>A0A1Y2N5W9</accession>
<feature type="domain" description="Tripartite ATP-independent periplasmic transporters DctQ component" evidence="10">
    <location>
        <begin position="50"/>
        <end position="178"/>
    </location>
</feature>
<dbReference type="InterPro" id="IPR055348">
    <property type="entry name" value="DctQ"/>
</dbReference>
<proteinExistence type="inferred from homology"/>
<organism evidence="11 12">
    <name type="scientific">Pseudonocardia autotrophica</name>
    <name type="common">Amycolata autotrophica</name>
    <name type="synonym">Nocardia autotrophica</name>
    <dbReference type="NCBI Taxonomy" id="2074"/>
    <lineage>
        <taxon>Bacteria</taxon>
        <taxon>Bacillati</taxon>
        <taxon>Actinomycetota</taxon>
        <taxon>Actinomycetes</taxon>
        <taxon>Pseudonocardiales</taxon>
        <taxon>Pseudonocardiaceae</taxon>
        <taxon>Pseudonocardia</taxon>
    </lineage>
</organism>
<keyword evidence="5 9" id="KW-0812">Transmembrane</keyword>
<reference evidence="11 12" key="1">
    <citation type="submission" date="2016-09" db="EMBL/GenBank/DDBJ databases">
        <title>Pseudonocardia autotrophica DSM535, a candidate organism with high potential of specific P450 cytochromes.</title>
        <authorList>
            <person name="Grumaz C."/>
            <person name="Vainshtein Y."/>
            <person name="Kirstahler P."/>
            <person name="Sohn K."/>
        </authorList>
    </citation>
    <scope>NUCLEOTIDE SEQUENCE [LARGE SCALE GENOMIC DNA]</scope>
    <source>
        <strain evidence="11 12">DSM 535</strain>
    </source>
</reference>
<evidence type="ECO:0000256" key="8">
    <source>
        <dbReference type="ARBA" id="ARBA00038436"/>
    </source>
</evidence>
<dbReference type="STRING" id="2074.BG845_01105"/>
<dbReference type="Proteomes" id="UP000194360">
    <property type="component" value="Unassembled WGS sequence"/>
</dbReference>
<dbReference type="GO" id="GO:0005886">
    <property type="term" value="C:plasma membrane"/>
    <property type="evidence" value="ECO:0007669"/>
    <property type="project" value="UniProtKB-SubCell"/>
</dbReference>
<keyword evidence="4" id="KW-0997">Cell inner membrane</keyword>
<keyword evidence="12" id="KW-1185">Reference proteome</keyword>
<dbReference type="RefSeq" id="WP_085911420.1">
    <property type="nucleotide sequence ID" value="NZ_AP018920.1"/>
</dbReference>
<dbReference type="EMBL" id="MIGB01000004">
    <property type="protein sequence ID" value="OSY42863.1"/>
    <property type="molecule type" value="Genomic_DNA"/>
</dbReference>
<keyword evidence="2" id="KW-0813">Transport</keyword>
<evidence type="ECO:0000256" key="6">
    <source>
        <dbReference type="ARBA" id="ARBA00022989"/>
    </source>
</evidence>
<dbReference type="AlphaFoldDB" id="A0A1Y2N5W9"/>
<keyword evidence="7 9" id="KW-0472">Membrane</keyword>
<comment type="subcellular location">
    <subcellularLocation>
        <location evidence="1">Cell inner membrane</location>
        <topology evidence="1">Multi-pass membrane protein</topology>
    </subcellularLocation>
</comment>